<dbReference type="SUPFAM" id="SSF56672">
    <property type="entry name" value="DNA/RNA polymerases"/>
    <property type="match status" value="1"/>
</dbReference>
<dbReference type="InterPro" id="IPR043502">
    <property type="entry name" value="DNA/RNA_pol_sf"/>
</dbReference>
<comment type="caution">
    <text evidence="2">The sequence shown here is derived from an EMBL/GenBank/DDBJ whole genome shotgun (WGS) entry which is preliminary data.</text>
</comment>
<dbReference type="EMBL" id="JACGWM010000535">
    <property type="protein sequence ID" value="KAL0302606.1"/>
    <property type="molecule type" value="Genomic_DNA"/>
</dbReference>
<dbReference type="Pfam" id="PF00078">
    <property type="entry name" value="RVT_1"/>
    <property type="match status" value="1"/>
</dbReference>
<name>A0AAW2K949_9LAMI</name>
<dbReference type="PANTHER" id="PTHR33116:SF76">
    <property type="entry name" value="DUF4283 DOMAIN-CONTAINING PROTEIN"/>
    <property type="match status" value="1"/>
</dbReference>
<reference evidence="2" key="2">
    <citation type="journal article" date="2024" name="Plant">
        <title>Genomic evolution and insights into agronomic trait innovations of Sesamum species.</title>
        <authorList>
            <person name="Miao H."/>
            <person name="Wang L."/>
            <person name="Qu L."/>
            <person name="Liu H."/>
            <person name="Sun Y."/>
            <person name="Le M."/>
            <person name="Wang Q."/>
            <person name="Wei S."/>
            <person name="Zheng Y."/>
            <person name="Lin W."/>
            <person name="Duan Y."/>
            <person name="Cao H."/>
            <person name="Xiong S."/>
            <person name="Wang X."/>
            <person name="Wei L."/>
            <person name="Li C."/>
            <person name="Ma Q."/>
            <person name="Ju M."/>
            <person name="Zhao R."/>
            <person name="Li G."/>
            <person name="Mu C."/>
            <person name="Tian Q."/>
            <person name="Mei H."/>
            <person name="Zhang T."/>
            <person name="Gao T."/>
            <person name="Zhang H."/>
        </authorList>
    </citation>
    <scope>NUCLEOTIDE SEQUENCE</scope>
    <source>
        <strain evidence="2">KEN8</strain>
    </source>
</reference>
<dbReference type="PANTHER" id="PTHR33116">
    <property type="entry name" value="REVERSE TRANSCRIPTASE ZINC-BINDING DOMAIN-CONTAINING PROTEIN-RELATED-RELATED"/>
    <property type="match status" value="1"/>
</dbReference>
<evidence type="ECO:0000259" key="1">
    <source>
        <dbReference type="PROSITE" id="PS50878"/>
    </source>
</evidence>
<evidence type="ECO:0000313" key="2">
    <source>
        <dbReference type="EMBL" id="KAL0302606.1"/>
    </source>
</evidence>
<reference evidence="2" key="1">
    <citation type="submission" date="2020-06" db="EMBL/GenBank/DDBJ databases">
        <authorList>
            <person name="Li T."/>
            <person name="Hu X."/>
            <person name="Zhang T."/>
            <person name="Song X."/>
            <person name="Zhang H."/>
            <person name="Dai N."/>
            <person name="Sheng W."/>
            <person name="Hou X."/>
            <person name="Wei L."/>
        </authorList>
    </citation>
    <scope>NUCLEOTIDE SEQUENCE</scope>
    <source>
        <strain evidence="2">KEN8</strain>
        <tissue evidence="2">Leaf</tissue>
    </source>
</reference>
<gene>
    <name evidence="2" type="ORF">Scaly_3027400</name>
</gene>
<dbReference type="AlphaFoldDB" id="A0AAW2K949"/>
<organism evidence="2">
    <name type="scientific">Sesamum calycinum</name>
    <dbReference type="NCBI Taxonomy" id="2727403"/>
    <lineage>
        <taxon>Eukaryota</taxon>
        <taxon>Viridiplantae</taxon>
        <taxon>Streptophyta</taxon>
        <taxon>Embryophyta</taxon>
        <taxon>Tracheophyta</taxon>
        <taxon>Spermatophyta</taxon>
        <taxon>Magnoliopsida</taxon>
        <taxon>eudicotyledons</taxon>
        <taxon>Gunneridae</taxon>
        <taxon>Pentapetalae</taxon>
        <taxon>asterids</taxon>
        <taxon>lamiids</taxon>
        <taxon>Lamiales</taxon>
        <taxon>Pedaliaceae</taxon>
        <taxon>Sesamum</taxon>
    </lineage>
</organism>
<accession>A0AAW2K949</accession>
<dbReference type="PROSITE" id="PS50878">
    <property type="entry name" value="RT_POL"/>
    <property type="match status" value="1"/>
</dbReference>
<feature type="domain" description="Reverse transcriptase" evidence="1">
    <location>
        <begin position="1"/>
        <end position="116"/>
    </location>
</feature>
<sequence length="220" mass="25059">MSPYLFVLVMEIWTTLLRHRVRNDHNFQFHWKCKEHRILNLCFADDVLLFCRAHIPSIQVIKDTLAEFANMSGLQVNASKSQIIISKSGQHEKQQILDLLGFQEGSLPVKYLGVPLISSRLTLADCSPLISKVDSRLSGWGHLNLSFAGRALLIKSVLGTLHNYWASVFILPKGIIKILEAKMRKFLWQGSTGKGYAKVAWELICKLRKKEDLAFEALRL</sequence>
<dbReference type="InterPro" id="IPR000477">
    <property type="entry name" value="RT_dom"/>
</dbReference>
<proteinExistence type="predicted"/>
<protein>
    <recommendedName>
        <fullName evidence="1">Reverse transcriptase domain-containing protein</fullName>
    </recommendedName>
</protein>